<dbReference type="GeneID" id="303203331"/>
<protein>
    <submittedName>
        <fullName evidence="1">Ribonuclease PH</fullName>
    </submittedName>
</protein>
<keyword evidence="2" id="KW-1185">Reference proteome</keyword>
<evidence type="ECO:0000313" key="2">
    <source>
        <dbReference type="Proteomes" id="UP000029093"/>
    </source>
</evidence>
<gene>
    <name evidence="1" type="ORF">BBOU_0093</name>
</gene>
<name>A0A086ZRT0_9BIFI</name>
<accession>A0A086ZRT0</accession>
<dbReference type="EMBL" id="JGYQ01000002">
    <property type="protein sequence ID" value="KFI49230.1"/>
    <property type="molecule type" value="Genomic_DNA"/>
</dbReference>
<dbReference type="RefSeq" id="WP_026502942.1">
    <property type="nucleotide sequence ID" value="NZ_JBQKGB010000008.1"/>
</dbReference>
<evidence type="ECO:0000313" key="1">
    <source>
        <dbReference type="EMBL" id="KFI49230.1"/>
    </source>
</evidence>
<dbReference type="AlphaFoldDB" id="A0A086ZRT0"/>
<reference evidence="1 2" key="1">
    <citation type="submission" date="2014-03" db="EMBL/GenBank/DDBJ databases">
        <title>Genomics of Bifidobacteria.</title>
        <authorList>
            <person name="Ventura M."/>
            <person name="Milani C."/>
            <person name="Lugli G.A."/>
        </authorList>
    </citation>
    <scope>NUCLEOTIDE SEQUENCE [LARGE SCALE GENOMIC DNA]</scope>
    <source>
        <strain evidence="1 2">LMG 10736</strain>
    </source>
</reference>
<dbReference type="Proteomes" id="UP000029093">
    <property type="component" value="Unassembled WGS sequence"/>
</dbReference>
<comment type="caution">
    <text evidence="1">The sequence shown here is derived from an EMBL/GenBank/DDBJ whole genome shotgun (WGS) entry which is preliminary data.</text>
</comment>
<organism evidence="1 2">
    <name type="scientific">Bifidobacterium boum</name>
    <dbReference type="NCBI Taxonomy" id="78343"/>
    <lineage>
        <taxon>Bacteria</taxon>
        <taxon>Bacillati</taxon>
        <taxon>Actinomycetota</taxon>
        <taxon>Actinomycetes</taxon>
        <taxon>Bifidobacteriales</taxon>
        <taxon>Bifidobacteriaceae</taxon>
        <taxon>Bifidobacterium</taxon>
    </lineage>
</organism>
<dbReference type="OrthoDB" id="3238427at2"/>
<proteinExistence type="predicted"/>
<sequence length="169" mass="19607">MNDENTLWTYQLNPFHLPGMQGRIALGTCGLVVPVTINCYYREAPETYAPEFCKRHSFIVCRLACMLVDAIRGRGVTEMMRRHLSQECIERIEFMWELMRSYECTSQSGIVDDHIKRFPTVPRWMEVSLVSNDRIEYNVNVDVGKSVFHSTLVFRKRASKWVAVHADVG</sequence>